<sequence>MMGLGWIGAGFSYTREGNPGLGQMCMNLSFPRMAWAELMESSSERANRAGYEVMMSVNKYSKTPSITFFPSLREPLGWQQRNSCLSRGSFSFTMRRGLLLLSLAAWSSAGCGWMGWDNGS</sequence>
<reference evidence="2 3" key="1">
    <citation type="submission" date="2015-10" db="EMBL/GenBank/DDBJ databases">
        <title>Full genome of DAOMC 229536 Phialocephala scopiformis, a fungal endophyte of spruce producing the potent anti-insectan compound rugulosin.</title>
        <authorList>
            <consortium name="DOE Joint Genome Institute"/>
            <person name="Walker A.K."/>
            <person name="Frasz S.L."/>
            <person name="Seifert K.A."/>
            <person name="Miller J.D."/>
            <person name="Mondo S.J."/>
            <person name="Labutti K."/>
            <person name="Lipzen A."/>
            <person name="Dockter R."/>
            <person name="Kennedy M."/>
            <person name="Grigoriev I.V."/>
            <person name="Spatafora J.W."/>
        </authorList>
    </citation>
    <scope>NUCLEOTIDE SEQUENCE [LARGE SCALE GENOMIC DNA]</scope>
    <source>
        <strain evidence="2 3">CBS 120377</strain>
    </source>
</reference>
<evidence type="ECO:0000313" key="3">
    <source>
        <dbReference type="Proteomes" id="UP000070700"/>
    </source>
</evidence>
<accession>A0A132B833</accession>
<dbReference type="EMBL" id="KQ947437">
    <property type="protein sequence ID" value="KUJ08034.1"/>
    <property type="molecule type" value="Genomic_DNA"/>
</dbReference>
<dbReference type="KEGG" id="psco:LY89DRAFT_691337"/>
<evidence type="ECO:0000313" key="2">
    <source>
        <dbReference type="EMBL" id="KUJ08034.1"/>
    </source>
</evidence>
<organism evidence="2 3">
    <name type="scientific">Mollisia scopiformis</name>
    <name type="common">Conifer needle endophyte fungus</name>
    <name type="synonym">Phialocephala scopiformis</name>
    <dbReference type="NCBI Taxonomy" id="149040"/>
    <lineage>
        <taxon>Eukaryota</taxon>
        <taxon>Fungi</taxon>
        <taxon>Dikarya</taxon>
        <taxon>Ascomycota</taxon>
        <taxon>Pezizomycotina</taxon>
        <taxon>Leotiomycetes</taxon>
        <taxon>Helotiales</taxon>
        <taxon>Mollisiaceae</taxon>
        <taxon>Mollisia</taxon>
    </lineage>
</organism>
<keyword evidence="1" id="KW-1133">Transmembrane helix</keyword>
<feature type="transmembrane region" description="Helical" evidence="1">
    <location>
        <begin position="97"/>
        <end position="116"/>
    </location>
</feature>
<evidence type="ECO:0000256" key="1">
    <source>
        <dbReference type="SAM" id="Phobius"/>
    </source>
</evidence>
<dbReference type="RefSeq" id="XP_018062389.1">
    <property type="nucleotide sequence ID" value="XM_018216288.1"/>
</dbReference>
<dbReference type="AlphaFoldDB" id="A0A132B833"/>
<protein>
    <submittedName>
        <fullName evidence="2">Uncharacterized protein</fullName>
    </submittedName>
</protein>
<dbReference type="Proteomes" id="UP000070700">
    <property type="component" value="Unassembled WGS sequence"/>
</dbReference>
<dbReference type="GeneID" id="28826014"/>
<dbReference type="InParanoid" id="A0A132B833"/>
<gene>
    <name evidence="2" type="ORF">LY89DRAFT_691337</name>
</gene>
<proteinExistence type="predicted"/>
<keyword evidence="3" id="KW-1185">Reference proteome</keyword>
<keyword evidence="1" id="KW-0472">Membrane</keyword>
<keyword evidence="1" id="KW-0812">Transmembrane</keyword>
<name>A0A132B833_MOLSC</name>